<dbReference type="GO" id="GO:0016788">
    <property type="term" value="F:hydrolase activity, acting on ester bonds"/>
    <property type="evidence" value="ECO:0007669"/>
    <property type="project" value="InterPro"/>
</dbReference>
<comment type="cofactor">
    <cofactor evidence="1">
        <name>Zn(2+)</name>
        <dbReference type="ChEBI" id="CHEBI:29105"/>
    </cofactor>
</comment>
<keyword evidence="7" id="KW-1185">Reference proteome</keyword>
<dbReference type="RefSeq" id="WP_188907925.1">
    <property type="nucleotide sequence ID" value="NZ_BMIQ01000002.1"/>
</dbReference>
<protein>
    <submittedName>
        <fullName evidence="6">Peptidase M14</fullName>
    </submittedName>
</protein>
<dbReference type="Pfam" id="PF24827">
    <property type="entry name" value="AstE_AspA_cat"/>
    <property type="match status" value="1"/>
</dbReference>
<evidence type="ECO:0000256" key="3">
    <source>
        <dbReference type="ARBA" id="ARBA00022801"/>
    </source>
</evidence>
<reference evidence="6" key="2">
    <citation type="submission" date="2020-09" db="EMBL/GenBank/DDBJ databases">
        <authorList>
            <person name="Sun Q."/>
            <person name="Zhou Y."/>
        </authorList>
    </citation>
    <scope>NUCLEOTIDE SEQUENCE</scope>
    <source>
        <strain evidence="6">CGMCC 1.15367</strain>
    </source>
</reference>
<proteinExistence type="predicted"/>
<dbReference type="InterPro" id="IPR055438">
    <property type="entry name" value="AstE_AspA_cat"/>
</dbReference>
<feature type="domain" description="Succinylglutamate desuccinylase/Aspartoacylase catalytic" evidence="5">
    <location>
        <begin position="32"/>
        <end position="241"/>
    </location>
</feature>
<evidence type="ECO:0000256" key="4">
    <source>
        <dbReference type="ARBA" id="ARBA00022833"/>
    </source>
</evidence>
<keyword evidence="4" id="KW-0862">Zinc</keyword>
<dbReference type="SUPFAM" id="SSF53187">
    <property type="entry name" value="Zn-dependent exopeptidases"/>
    <property type="match status" value="1"/>
</dbReference>
<evidence type="ECO:0000259" key="5">
    <source>
        <dbReference type="Pfam" id="PF24827"/>
    </source>
</evidence>
<dbReference type="PANTHER" id="PTHR37326:SF1">
    <property type="entry name" value="BLL3975 PROTEIN"/>
    <property type="match status" value="1"/>
</dbReference>
<keyword evidence="3" id="KW-0378">Hydrolase</keyword>
<accession>A0A917E2Z7</accession>
<name>A0A917E2Z7_9HYPH</name>
<gene>
    <name evidence="6" type="ORF">GCM10011390_18510</name>
</gene>
<organism evidence="6 7">
    <name type="scientific">Aureimonas endophytica</name>
    <dbReference type="NCBI Taxonomy" id="2027858"/>
    <lineage>
        <taxon>Bacteria</taxon>
        <taxon>Pseudomonadati</taxon>
        <taxon>Pseudomonadota</taxon>
        <taxon>Alphaproteobacteria</taxon>
        <taxon>Hyphomicrobiales</taxon>
        <taxon>Aurantimonadaceae</taxon>
        <taxon>Aureimonas</taxon>
    </lineage>
</organism>
<comment type="caution">
    <text evidence="6">The sequence shown here is derived from an EMBL/GenBank/DDBJ whole genome shotgun (WGS) entry which is preliminary data.</text>
</comment>
<evidence type="ECO:0000313" key="6">
    <source>
        <dbReference type="EMBL" id="GGE00013.1"/>
    </source>
</evidence>
<dbReference type="GO" id="GO:0046872">
    <property type="term" value="F:metal ion binding"/>
    <property type="evidence" value="ECO:0007669"/>
    <property type="project" value="UniProtKB-KW"/>
</dbReference>
<dbReference type="AlphaFoldDB" id="A0A917E2Z7"/>
<dbReference type="Proteomes" id="UP000644699">
    <property type="component" value="Unassembled WGS sequence"/>
</dbReference>
<evidence type="ECO:0000313" key="7">
    <source>
        <dbReference type="Proteomes" id="UP000644699"/>
    </source>
</evidence>
<keyword evidence="2" id="KW-0479">Metal-binding</keyword>
<dbReference type="Gene3D" id="3.40.630.10">
    <property type="entry name" value="Zn peptidases"/>
    <property type="match status" value="2"/>
</dbReference>
<evidence type="ECO:0000256" key="1">
    <source>
        <dbReference type="ARBA" id="ARBA00001947"/>
    </source>
</evidence>
<dbReference type="EMBL" id="BMIQ01000002">
    <property type="protein sequence ID" value="GGE00013.1"/>
    <property type="molecule type" value="Genomic_DNA"/>
</dbReference>
<reference evidence="6" key="1">
    <citation type="journal article" date="2014" name="Int. J. Syst. Evol. Microbiol.">
        <title>Complete genome sequence of Corynebacterium casei LMG S-19264T (=DSM 44701T), isolated from a smear-ripened cheese.</title>
        <authorList>
            <consortium name="US DOE Joint Genome Institute (JGI-PGF)"/>
            <person name="Walter F."/>
            <person name="Albersmeier A."/>
            <person name="Kalinowski J."/>
            <person name="Ruckert C."/>
        </authorList>
    </citation>
    <scope>NUCLEOTIDE SEQUENCE</scope>
    <source>
        <strain evidence="6">CGMCC 1.15367</strain>
    </source>
</reference>
<dbReference type="PANTHER" id="PTHR37326">
    <property type="entry name" value="BLL3975 PROTEIN"/>
    <property type="match status" value="1"/>
</dbReference>
<dbReference type="InterPro" id="IPR053138">
    <property type="entry name" value="N-alpha-Ac-DABA_deacetylase"/>
</dbReference>
<sequence length="352" mass="37732">MEKSIERLRGDTPGTEWRFAVLSFGDGETGAPSAYLQAALHANELPGVVAIHALVPKLLKAEAEGRIPGRITIVPHANPIAAGEHLFLEHMGRFSLHSRTNYNRDFPLLGDGDASRLPGDEAPVSAEKRLKARLVKLMLGADLVLDLHCDDESLQYFYAPKPFWPHMADLAACLACKAVLLWDESSDGAFEEAAYAPHRGRPAEDDSWARRAVTTVELRGRADVSPELAEADAEGLYRFLVLRGVVRDTDVAAPAPFAGTVTPLEQVEMIMAPAGGALLYHVGPGDRVAAGDRLVTILTAPGEPEGEVVVTAPQAGLILTRRAHRSTRVGEALLKLLGSRPSEGARSGALEA</sequence>
<evidence type="ECO:0000256" key="2">
    <source>
        <dbReference type="ARBA" id="ARBA00022723"/>
    </source>
</evidence>